<dbReference type="EMBL" id="OW152823">
    <property type="protein sequence ID" value="CAH2039793.1"/>
    <property type="molecule type" value="Genomic_DNA"/>
</dbReference>
<proteinExistence type="predicted"/>
<dbReference type="Proteomes" id="UP000837857">
    <property type="component" value="Chromosome 11"/>
</dbReference>
<evidence type="ECO:0000313" key="2">
    <source>
        <dbReference type="Proteomes" id="UP000837857"/>
    </source>
</evidence>
<feature type="non-terminal residue" evidence="1">
    <location>
        <position position="76"/>
    </location>
</feature>
<organism evidence="1 2">
    <name type="scientific">Iphiclides podalirius</name>
    <name type="common">scarce swallowtail</name>
    <dbReference type="NCBI Taxonomy" id="110791"/>
    <lineage>
        <taxon>Eukaryota</taxon>
        <taxon>Metazoa</taxon>
        <taxon>Ecdysozoa</taxon>
        <taxon>Arthropoda</taxon>
        <taxon>Hexapoda</taxon>
        <taxon>Insecta</taxon>
        <taxon>Pterygota</taxon>
        <taxon>Neoptera</taxon>
        <taxon>Endopterygota</taxon>
        <taxon>Lepidoptera</taxon>
        <taxon>Glossata</taxon>
        <taxon>Ditrysia</taxon>
        <taxon>Papilionoidea</taxon>
        <taxon>Papilionidae</taxon>
        <taxon>Papilioninae</taxon>
        <taxon>Iphiclides</taxon>
    </lineage>
</organism>
<reference evidence="1" key="1">
    <citation type="submission" date="2022-03" db="EMBL/GenBank/DDBJ databases">
        <authorList>
            <person name="Martin H S."/>
        </authorList>
    </citation>
    <scope>NUCLEOTIDE SEQUENCE</scope>
</reference>
<name>A0ABN8HUF7_9NEOP</name>
<evidence type="ECO:0000313" key="1">
    <source>
        <dbReference type="EMBL" id="CAH2039793.1"/>
    </source>
</evidence>
<gene>
    <name evidence="1" type="ORF">IPOD504_LOCUS1991</name>
</gene>
<sequence length="76" mass="8289">MLELWNNKTKAAPFPAVVDTNAMYRLFNTAIGICALCPPHKVHDQATRQDLNHDCSDGARVSVVTLPASIADNVQI</sequence>
<protein>
    <submittedName>
        <fullName evidence="1">Uncharacterized protein</fullName>
    </submittedName>
</protein>
<keyword evidence="2" id="KW-1185">Reference proteome</keyword>
<accession>A0ABN8HUF7</accession>